<reference evidence="5" key="2">
    <citation type="submission" date="2025-09" db="UniProtKB">
        <authorList>
            <consortium name="Ensembl"/>
        </authorList>
    </citation>
    <scope>IDENTIFICATION</scope>
</reference>
<reference evidence="5" key="1">
    <citation type="submission" date="2025-08" db="UniProtKB">
        <authorList>
            <consortium name="Ensembl"/>
        </authorList>
    </citation>
    <scope>IDENTIFICATION</scope>
</reference>
<feature type="region of interest" description="Disordered" evidence="4">
    <location>
        <begin position="1"/>
        <end position="26"/>
    </location>
</feature>
<dbReference type="AlphaFoldDB" id="A0A8C5YM44"/>
<proteinExistence type="inferred from homology"/>
<dbReference type="Ensembl" id="ENSMMMT00000002287.1">
    <property type="protein sequence ID" value="ENSMMMP00000002041.1"/>
    <property type="gene ID" value="ENSMMMG00000001882.1"/>
</dbReference>
<dbReference type="GO" id="GO:0005737">
    <property type="term" value="C:cytoplasm"/>
    <property type="evidence" value="ECO:0007669"/>
    <property type="project" value="TreeGrafter"/>
</dbReference>
<protein>
    <recommendedName>
        <fullName evidence="7">TPD52 like 3</fullName>
    </recommendedName>
</protein>
<evidence type="ECO:0000256" key="3">
    <source>
        <dbReference type="SAM" id="Coils"/>
    </source>
</evidence>
<sequence>QFCGQGMEPHPADQESEMAGQELDPVRQTYFSVGQESDCLYQELDLDSLNEDLSLATPDVTAQTSVGTYELRPTSEPEDLTEAEQMELKSELIKLEAEIFTLRQVLAAKERRCGELKRKLGLTALVGLRQNLSKSWHDVQISNAYMKQKTSAALSTVSSVICRKLGDMKKLATFRSFEGLMGTIKSRVAGGRELGSDCFPSAAGSGDDPLPVPENEDDNVPGPGDHLLPFVEPE</sequence>
<dbReference type="PANTHER" id="PTHR19307:SF5">
    <property type="entry name" value="TUMOR PROTEIN D55"/>
    <property type="match status" value="1"/>
</dbReference>
<evidence type="ECO:0000256" key="2">
    <source>
        <dbReference type="ARBA" id="ARBA00023054"/>
    </source>
</evidence>
<comment type="similarity">
    <text evidence="1">Belongs to the TPD52 family.</text>
</comment>
<dbReference type="GeneTree" id="ENSGT00940000163110"/>
<evidence type="ECO:0000313" key="5">
    <source>
        <dbReference type="Ensembl" id="ENSMMMP00000002041.1"/>
    </source>
</evidence>
<keyword evidence="2 3" id="KW-0175">Coiled coil</keyword>
<dbReference type="InterPro" id="IPR007327">
    <property type="entry name" value="TPD52"/>
</dbReference>
<feature type="coiled-coil region" evidence="3">
    <location>
        <begin position="78"/>
        <end position="112"/>
    </location>
</feature>
<gene>
    <name evidence="5" type="primary">Tpd52l3</name>
</gene>
<accession>A0A8C5YM44</accession>
<organism evidence="5 6">
    <name type="scientific">Marmota marmota marmota</name>
    <name type="common">Alpine marmot</name>
    <dbReference type="NCBI Taxonomy" id="9994"/>
    <lineage>
        <taxon>Eukaryota</taxon>
        <taxon>Metazoa</taxon>
        <taxon>Chordata</taxon>
        <taxon>Craniata</taxon>
        <taxon>Vertebrata</taxon>
        <taxon>Euteleostomi</taxon>
        <taxon>Mammalia</taxon>
        <taxon>Eutheria</taxon>
        <taxon>Euarchontoglires</taxon>
        <taxon>Glires</taxon>
        <taxon>Rodentia</taxon>
        <taxon>Sciuromorpha</taxon>
        <taxon>Sciuridae</taxon>
        <taxon>Xerinae</taxon>
        <taxon>Marmotini</taxon>
        <taxon>Marmota</taxon>
    </lineage>
</organism>
<feature type="region of interest" description="Disordered" evidence="4">
    <location>
        <begin position="196"/>
        <end position="234"/>
    </location>
</feature>
<keyword evidence="6" id="KW-1185">Reference proteome</keyword>
<evidence type="ECO:0000313" key="6">
    <source>
        <dbReference type="Proteomes" id="UP000694407"/>
    </source>
</evidence>
<evidence type="ECO:0000256" key="4">
    <source>
        <dbReference type="SAM" id="MobiDB-lite"/>
    </source>
</evidence>
<evidence type="ECO:0000256" key="1">
    <source>
        <dbReference type="ARBA" id="ARBA00005702"/>
    </source>
</evidence>
<dbReference type="Pfam" id="PF04201">
    <property type="entry name" value="TPD52"/>
    <property type="match status" value="1"/>
</dbReference>
<name>A0A8C5YM44_MARMA</name>
<dbReference type="Proteomes" id="UP000694407">
    <property type="component" value="Unplaced"/>
</dbReference>
<evidence type="ECO:0008006" key="7">
    <source>
        <dbReference type="Google" id="ProtNLM"/>
    </source>
</evidence>
<dbReference type="PANTHER" id="PTHR19307">
    <property type="entry name" value="TUMOR PROTEIN D52"/>
    <property type="match status" value="1"/>
</dbReference>